<keyword evidence="1" id="KW-0175">Coiled coil</keyword>
<feature type="compositionally biased region" description="Polar residues" evidence="2">
    <location>
        <begin position="311"/>
        <end position="327"/>
    </location>
</feature>
<evidence type="ECO:0000313" key="3">
    <source>
        <dbReference type="EMBL" id="VWP01848.1"/>
    </source>
</evidence>
<evidence type="ECO:0000256" key="1">
    <source>
        <dbReference type="SAM" id="Coils"/>
    </source>
</evidence>
<feature type="coiled-coil region" evidence="1">
    <location>
        <begin position="23"/>
        <end position="68"/>
    </location>
</feature>
<evidence type="ECO:0000256" key="2">
    <source>
        <dbReference type="SAM" id="MobiDB-lite"/>
    </source>
</evidence>
<protein>
    <submittedName>
        <fullName evidence="3">Pi-transporter A-1</fullName>
    </submittedName>
</protein>
<feature type="region of interest" description="Disordered" evidence="2">
    <location>
        <begin position="310"/>
        <end position="337"/>
    </location>
</feature>
<reference evidence="3" key="1">
    <citation type="submission" date="2019-10" db="EMBL/GenBank/DDBJ databases">
        <authorList>
            <person name="Nor Muhammad N."/>
        </authorList>
    </citation>
    <scope>NUCLEOTIDE SEQUENCE</scope>
</reference>
<organism evidence="3">
    <name type="scientific">Ganoderma boninense</name>
    <dbReference type="NCBI Taxonomy" id="34458"/>
    <lineage>
        <taxon>Eukaryota</taxon>
        <taxon>Fungi</taxon>
        <taxon>Dikarya</taxon>
        <taxon>Basidiomycota</taxon>
        <taxon>Agaricomycotina</taxon>
        <taxon>Agaricomycetes</taxon>
        <taxon>Polyporales</taxon>
        <taxon>Polyporaceae</taxon>
        <taxon>Ganoderma</taxon>
    </lineage>
</organism>
<proteinExistence type="predicted"/>
<sequence length="357" mass="38824">MEDEVKSLNDTLHDLMAPAKASYAQAEGVLRKERKEMEDFKTQLAGRLDKMQASLTKAELDLTVLKSQSSSNKKTLEDLAEQLYPTQDLARQATEQLRQIDGRQETIWSFVKTLQEDMHDITHQTSSESWVASESSSLELELRNPVNDEQTSPSPILDMPLPIRNSDGWWYSPQGMATSVSTSSSDLQPQSPRGETQLISLSADAVANRFPSDQALGRDVPRAQMSTPSEGEDDRGRDMSARDDSESHLSDVAQASENAPNDGDRRKARPLSDNSIVRAGARQQTILTGNKGSGTYASVVTSPMTVLPRVASTSRSSAGVETETSASRGADPAGAAVPPARGYLVAAHLICTHLERV</sequence>
<feature type="compositionally biased region" description="Basic and acidic residues" evidence="2">
    <location>
        <begin position="234"/>
        <end position="249"/>
    </location>
</feature>
<feature type="region of interest" description="Disordered" evidence="2">
    <location>
        <begin position="210"/>
        <end position="275"/>
    </location>
</feature>
<dbReference type="AlphaFoldDB" id="A0A5K1K667"/>
<dbReference type="EMBL" id="LR729718">
    <property type="protein sequence ID" value="VWP01848.1"/>
    <property type="molecule type" value="Genomic_DNA"/>
</dbReference>
<accession>A0A5K1K667</accession>
<gene>
    <name evidence="3" type="primary">J9W1N5</name>
</gene>
<name>A0A5K1K667_9APHY</name>